<reference evidence="3" key="2">
    <citation type="journal article" date="2022" name="Res Sq">
        <title>Comparative Genomics Reveals Insights into the Divergent Evolution of Astigmatic Mites and Household Pest Adaptations.</title>
        <authorList>
            <person name="Xiong Q."/>
            <person name="Wan A.T.-Y."/>
            <person name="Liu X.-Y."/>
            <person name="Fung C.S.-H."/>
            <person name="Xiao X."/>
            <person name="Malainual N."/>
            <person name="Hou J."/>
            <person name="Wang L."/>
            <person name="Wang M."/>
            <person name="Yang K."/>
            <person name="Cui Y."/>
            <person name="Leung E."/>
            <person name="Nong W."/>
            <person name="Shin S.-K."/>
            <person name="Au S."/>
            <person name="Jeong K.Y."/>
            <person name="Chew F.T."/>
            <person name="Hui J."/>
            <person name="Leung T.F."/>
            <person name="Tungtrongchitr A."/>
            <person name="Zhong N."/>
            <person name="Liu Z."/>
            <person name="Tsui S."/>
        </authorList>
    </citation>
    <scope>NUCLEOTIDE SEQUENCE</scope>
    <source>
        <strain evidence="3">Derf</strain>
        <tissue evidence="3">Whole organism</tissue>
    </source>
</reference>
<name>A0A922I0A8_DERFA</name>
<evidence type="ECO:0000313" key="3">
    <source>
        <dbReference type="EMBL" id="KAH9517159.1"/>
    </source>
</evidence>
<proteinExistence type="predicted"/>
<feature type="region of interest" description="Disordered" evidence="1">
    <location>
        <begin position="84"/>
        <end position="111"/>
    </location>
</feature>
<dbReference type="Proteomes" id="UP000790347">
    <property type="component" value="Unassembled WGS sequence"/>
</dbReference>
<organism evidence="3 4">
    <name type="scientific">Dermatophagoides farinae</name>
    <name type="common">American house dust mite</name>
    <dbReference type="NCBI Taxonomy" id="6954"/>
    <lineage>
        <taxon>Eukaryota</taxon>
        <taxon>Metazoa</taxon>
        <taxon>Ecdysozoa</taxon>
        <taxon>Arthropoda</taxon>
        <taxon>Chelicerata</taxon>
        <taxon>Arachnida</taxon>
        <taxon>Acari</taxon>
        <taxon>Acariformes</taxon>
        <taxon>Sarcoptiformes</taxon>
        <taxon>Astigmata</taxon>
        <taxon>Psoroptidia</taxon>
        <taxon>Analgoidea</taxon>
        <taxon>Pyroglyphidae</taxon>
        <taxon>Dermatophagoidinae</taxon>
        <taxon>Dermatophagoides</taxon>
    </lineage>
</organism>
<gene>
    <name evidence="3" type="ORF">DERF_007851</name>
</gene>
<reference evidence="3" key="1">
    <citation type="submission" date="2013-05" db="EMBL/GenBank/DDBJ databases">
        <authorList>
            <person name="Yim A.K.Y."/>
            <person name="Chan T.F."/>
            <person name="Ji K.M."/>
            <person name="Liu X.Y."/>
            <person name="Zhou J.W."/>
            <person name="Li R.Q."/>
            <person name="Yang K.Y."/>
            <person name="Li J."/>
            <person name="Li M."/>
            <person name="Law P.T.W."/>
            <person name="Wu Y.L."/>
            <person name="Cai Z.L."/>
            <person name="Qin H."/>
            <person name="Bao Y."/>
            <person name="Leung R.K.K."/>
            <person name="Ng P.K.S."/>
            <person name="Zou J."/>
            <person name="Zhong X.J."/>
            <person name="Ran P.X."/>
            <person name="Zhong N.S."/>
            <person name="Liu Z.G."/>
            <person name="Tsui S.K.W."/>
        </authorList>
    </citation>
    <scope>NUCLEOTIDE SEQUENCE</scope>
    <source>
        <strain evidence="3">Derf</strain>
        <tissue evidence="3">Whole organism</tissue>
    </source>
</reference>
<evidence type="ECO:0000256" key="1">
    <source>
        <dbReference type="SAM" id="MobiDB-lite"/>
    </source>
</evidence>
<comment type="caution">
    <text evidence="3">The sequence shown here is derived from an EMBL/GenBank/DDBJ whole genome shotgun (WGS) entry which is preliminary data.</text>
</comment>
<evidence type="ECO:0000313" key="4">
    <source>
        <dbReference type="Proteomes" id="UP000790347"/>
    </source>
</evidence>
<feature type="transmembrane region" description="Helical" evidence="2">
    <location>
        <begin position="60"/>
        <end position="81"/>
    </location>
</feature>
<accession>A0A922I0A8</accession>
<protein>
    <submittedName>
        <fullName evidence="3">Uncharacterized protein</fullName>
    </submittedName>
</protein>
<dbReference type="EMBL" id="ASGP02000003">
    <property type="protein sequence ID" value="KAH9517159.1"/>
    <property type="molecule type" value="Genomic_DNA"/>
</dbReference>
<keyword evidence="2" id="KW-1133">Transmembrane helix</keyword>
<keyword evidence="2" id="KW-0472">Membrane</keyword>
<keyword evidence="2" id="KW-0812">Transmembrane</keyword>
<evidence type="ECO:0000256" key="2">
    <source>
        <dbReference type="SAM" id="Phobius"/>
    </source>
</evidence>
<keyword evidence="4" id="KW-1185">Reference proteome</keyword>
<dbReference type="AlphaFoldDB" id="A0A922I0A8"/>
<sequence>MRIIIKFLSFGLKSTNQPTRIPFLTNDDDVLLRTNGKNCLFKKKKERISNWIRTLAKNGLGLFVCSITLVTNVIITGVNHVRLTSPSSSSSSSEFGTKFDPNSYNRYVVTP</sequence>